<dbReference type="Proteomes" id="UP000076584">
    <property type="component" value="Unassembled WGS sequence"/>
</dbReference>
<dbReference type="PANTHER" id="PTHR40616:SF1">
    <property type="entry name" value="LINALOOL DEHYDRATASE_ISOMERASE DOMAIN-CONTAINING PROTEIN"/>
    <property type="match status" value="1"/>
</dbReference>
<reference evidence="1 2" key="1">
    <citation type="submission" date="2015-06" db="EMBL/GenBank/DDBJ databases">
        <title>Survival trade-offs in plant roots during colonization by closely related pathogenic and mutualistic fungi.</title>
        <authorList>
            <person name="Hacquard S."/>
            <person name="Kracher B."/>
            <person name="Hiruma K."/>
            <person name="Weinman A."/>
            <person name="Muench P."/>
            <person name="Garrido Oter R."/>
            <person name="Ver Loren van Themaat E."/>
            <person name="Dallerey J.-F."/>
            <person name="Damm U."/>
            <person name="Henrissat B."/>
            <person name="Lespinet O."/>
            <person name="Thon M."/>
            <person name="Kemen E."/>
            <person name="McHardy A.C."/>
            <person name="Schulze-Lefert P."/>
            <person name="O'Connell R.J."/>
        </authorList>
    </citation>
    <scope>NUCLEOTIDE SEQUENCE [LARGE SCALE GENOMIC DNA]</scope>
    <source>
        <strain evidence="1 2">MAFF 238704</strain>
    </source>
</reference>
<accession>A0A167A7T6</accession>
<dbReference type="AlphaFoldDB" id="A0A167A7T6"/>
<gene>
    <name evidence="1" type="ORF">CI238_02075</name>
</gene>
<name>A0A167A7T6_COLIC</name>
<evidence type="ECO:0000313" key="1">
    <source>
        <dbReference type="EMBL" id="KZL79813.1"/>
    </source>
</evidence>
<feature type="non-terminal residue" evidence="1">
    <location>
        <position position="1"/>
    </location>
</feature>
<evidence type="ECO:0000313" key="2">
    <source>
        <dbReference type="Proteomes" id="UP000076584"/>
    </source>
</evidence>
<comment type="caution">
    <text evidence="1">The sequence shown here is derived from an EMBL/GenBank/DDBJ whole genome shotgun (WGS) entry which is preliminary data.</text>
</comment>
<organism evidence="1 2">
    <name type="scientific">Colletotrichum incanum</name>
    <name type="common">Soybean anthracnose fungus</name>
    <dbReference type="NCBI Taxonomy" id="1573173"/>
    <lineage>
        <taxon>Eukaryota</taxon>
        <taxon>Fungi</taxon>
        <taxon>Dikarya</taxon>
        <taxon>Ascomycota</taxon>
        <taxon>Pezizomycotina</taxon>
        <taxon>Sordariomycetes</taxon>
        <taxon>Hypocreomycetidae</taxon>
        <taxon>Glomerellales</taxon>
        <taxon>Glomerellaceae</taxon>
        <taxon>Colletotrichum</taxon>
        <taxon>Colletotrichum spaethianum species complex</taxon>
    </lineage>
</organism>
<sequence length="664" mass="73080">LVRGLCPLPSSVTRGLTWGVLSRDARYDDDDPLGAALDGNLGPAVLAAEYQHDVLVCTYIKTARVLWLSIGLPWVIQDFAASSIVSPYTKLLKPPLTMVFSTSKAVGILALAAGSATASSYVASMPVHAQGLLNESMAWMDQYYDRAAGYLYDFGSASALRHETRSSVWYALGLLARNEGDDAAQAEKIITNTIGAQFKVVPEQWYGDYQKYPEEPYVGSPHYLGSIYNSWDPNWRGFVGTTLVMALEEFPHLLSNDTQDLILQSLYNTTKGDEYRVGGVDDDNLYPAYSNPAIMRAFVSGYTGRRLGDANMTQSGESYAQEIIDLFDRANTLSEFNSGTYTGVSLFGLTLWCKYLPEDSAMTTKGPQMLAHTWQAVSQLWHPGMKNMAGPWDRAYGYDMNRYVSLMALWFWTLIGKENSSLISAVSQPSPFTSEGWHVLDESNADFPQPQVMSHAADYAWAPLFAILAEFHESLLPEGLVANLTTFPGEHTFAASTYYPPYDLVPRNISSWLSDNLTIGAESFKENVIGGPSINQESFNPAVIQWNTGDEISFISLYPTEMELDVEVSPNKLGLTYPNGTADSIFTFVVGTFIKKPTVAGWADVQGLSVNISGNVNETYSLSFAGSMGGTSSPIRDFEFWNFTYSMPQGFEGTPSVVLDVKLL</sequence>
<keyword evidence="2" id="KW-1185">Reference proteome</keyword>
<protein>
    <submittedName>
        <fullName evidence="1">Uncharacterized protein</fullName>
    </submittedName>
</protein>
<dbReference type="PANTHER" id="PTHR40616">
    <property type="entry name" value="LINALOOL DEHYDRATASE_ISOMERASE DOMAIN-CONTAINING PROTEIN"/>
    <property type="match status" value="1"/>
</dbReference>
<dbReference type="EMBL" id="LFIW01002023">
    <property type="protein sequence ID" value="KZL79813.1"/>
    <property type="molecule type" value="Genomic_DNA"/>
</dbReference>
<proteinExistence type="predicted"/>